<dbReference type="AlphaFoldDB" id="A0A246KTM9"/>
<evidence type="ECO:0000313" key="5">
    <source>
        <dbReference type="Proteomes" id="UP000825066"/>
    </source>
</evidence>
<evidence type="ECO:0000313" key="4">
    <source>
        <dbReference type="Proteomes" id="UP000197904"/>
    </source>
</evidence>
<dbReference type="EMBL" id="AP024684">
    <property type="protein sequence ID" value="BCX43397.1"/>
    <property type="molecule type" value="Genomic_DNA"/>
</dbReference>
<keyword evidence="5" id="KW-1185">Reference proteome</keyword>
<dbReference type="EMBL" id="NIXP01000134">
    <property type="protein sequence ID" value="OWR27961.1"/>
    <property type="molecule type" value="Genomic_DNA"/>
</dbReference>
<evidence type="ECO:0000313" key="3">
    <source>
        <dbReference type="EMBL" id="OWR27961.1"/>
    </source>
</evidence>
<keyword evidence="1" id="KW-0732">Signal</keyword>
<reference evidence="3 4" key="1">
    <citation type="submission" date="2017-06" db="EMBL/GenBank/DDBJ databases">
        <authorList>
            <person name="Kim H.J."/>
            <person name="Triplett B.A."/>
        </authorList>
    </citation>
    <scope>NUCLEOTIDE SEQUENCE [LARGE SCALE GENOMIC DNA]</scope>
    <source>
        <strain evidence="3 4">S18795</strain>
    </source>
</reference>
<protein>
    <recommendedName>
        <fullName evidence="6">DUF4410 domain-containing protein</fullName>
    </recommendedName>
</protein>
<evidence type="ECO:0000313" key="2">
    <source>
        <dbReference type="EMBL" id="BCX43397.1"/>
    </source>
</evidence>
<feature type="signal peptide" evidence="1">
    <location>
        <begin position="1"/>
        <end position="21"/>
    </location>
</feature>
<gene>
    <name evidence="3" type="ORF">CEE55_19720</name>
    <name evidence="2" type="ORF">STNY_R15900</name>
</gene>
<name>A0A246KTM9_9GAMM</name>
<dbReference type="Proteomes" id="UP000197904">
    <property type="component" value="Unassembled WGS sequence"/>
</dbReference>
<reference evidence="2 5" key="2">
    <citation type="submission" date="2021-05" db="EMBL/GenBank/DDBJ databases">
        <title>Complete Genome Sequence of Stenotrophomonas pavanii strain Y.</title>
        <authorList>
            <person name="Dohra H."/>
            <person name="Mohad Din A.R.J."/>
            <person name="Suzuki K."/>
            <person name="Fatma A."/>
            <person name="Honjyo M."/>
            <person name="Nishimura T."/>
            <person name="Moriuch R."/>
            <person name="Masuda K."/>
            <person name="Minoura A."/>
            <person name="Tashiro Y."/>
            <person name="Futamata H."/>
        </authorList>
    </citation>
    <scope>NUCLEOTIDE SEQUENCE [LARGE SCALE GENOMIC DNA]</scope>
    <source>
        <strain evidence="2">Berkeley</strain>
        <strain evidence="5">Y</strain>
    </source>
</reference>
<dbReference type="RefSeq" id="WP_053091676.1">
    <property type="nucleotide sequence ID" value="NZ_AP024684.1"/>
</dbReference>
<evidence type="ECO:0008006" key="6">
    <source>
        <dbReference type="Google" id="ProtNLM"/>
    </source>
</evidence>
<proteinExistence type="predicted"/>
<evidence type="ECO:0000256" key="1">
    <source>
        <dbReference type="SAM" id="SignalP"/>
    </source>
</evidence>
<dbReference type="Proteomes" id="UP000825066">
    <property type="component" value="Chromosome"/>
</dbReference>
<organism evidence="3 4">
    <name type="scientific">Stenotrophomonas pavanii</name>
    <dbReference type="NCBI Taxonomy" id="487698"/>
    <lineage>
        <taxon>Bacteria</taxon>
        <taxon>Pseudomonadati</taxon>
        <taxon>Pseudomonadota</taxon>
        <taxon>Gammaproteobacteria</taxon>
        <taxon>Lysobacterales</taxon>
        <taxon>Lysobacteraceae</taxon>
        <taxon>Stenotrophomonas</taxon>
    </lineage>
</organism>
<accession>A0A246KTM9</accession>
<sequence>MKLLLPLALAGLATIAVPAAAADIRTAQPVPFADSAIIADAIRNECSIGTTLAQSLSTHATRHGNTVVPGPVGAESGNGRSLKLELVEAQSAGNAFVGHFKSAAVRGVLFEDGHQVATVTARRVSRGGAFGGFKGSCAVLDRTVSAIGEDLAGWLAAPTDNARLGDF</sequence>
<feature type="chain" id="PRO_5044569918" description="DUF4410 domain-containing protein" evidence="1">
    <location>
        <begin position="22"/>
        <end position="167"/>
    </location>
</feature>